<reference evidence="8" key="1">
    <citation type="submission" date="2021-12" db="EMBL/GenBank/DDBJ databases">
        <authorList>
            <person name="Zaccaron A."/>
            <person name="Stergiopoulos I."/>
        </authorList>
    </citation>
    <scope>NUCLEOTIDE SEQUENCE</scope>
    <source>
        <strain evidence="8">Race5_Kim</strain>
    </source>
</reference>
<organism evidence="8 9">
    <name type="scientific">Passalora fulva</name>
    <name type="common">Tomato leaf mold</name>
    <name type="synonym">Cladosporium fulvum</name>
    <dbReference type="NCBI Taxonomy" id="5499"/>
    <lineage>
        <taxon>Eukaryota</taxon>
        <taxon>Fungi</taxon>
        <taxon>Dikarya</taxon>
        <taxon>Ascomycota</taxon>
        <taxon>Pezizomycotina</taxon>
        <taxon>Dothideomycetes</taxon>
        <taxon>Dothideomycetidae</taxon>
        <taxon>Mycosphaerellales</taxon>
        <taxon>Mycosphaerellaceae</taxon>
        <taxon>Fulvia</taxon>
    </lineage>
</organism>
<dbReference type="EMBL" id="CP090171">
    <property type="protein sequence ID" value="UJO22263.1"/>
    <property type="molecule type" value="Genomic_DNA"/>
</dbReference>
<evidence type="ECO:0000256" key="6">
    <source>
        <dbReference type="PIRSR" id="PIRSR637944-1"/>
    </source>
</evidence>
<dbReference type="Gene3D" id="3.40.30.10">
    <property type="entry name" value="Glutaredoxin"/>
    <property type="match status" value="1"/>
</dbReference>
<dbReference type="GO" id="GO:0045454">
    <property type="term" value="P:cell redox homeostasis"/>
    <property type="evidence" value="ECO:0007669"/>
    <property type="project" value="TreeGrafter"/>
</dbReference>
<evidence type="ECO:0000256" key="5">
    <source>
        <dbReference type="ARBA" id="ARBA00023284"/>
    </source>
</evidence>
<dbReference type="Pfam" id="PF08534">
    <property type="entry name" value="Redoxin"/>
    <property type="match status" value="1"/>
</dbReference>
<accession>A0A9Q8PGX5</accession>
<dbReference type="KEGG" id="ffu:CLAFUR5_09046"/>
<dbReference type="GO" id="GO:0008379">
    <property type="term" value="F:thioredoxin peroxidase activity"/>
    <property type="evidence" value="ECO:0007669"/>
    <property type="project" value="InterPro"/>
</dbReference>
<dbReference type="InterPro" id="IPR037944">
    <property type="entry name" value="PRX5-like"/>
</dbReference>
<dbReference type="InterPro" id="IPR013740">
    <property type="entry name" value="Redoxin"/>
</dbReference>
<evidence type="ECO:0000256" key="3">
    <source>
        <dbReference type="ARBA" id="ARBA00022862"/>
    </source>
</evidence>
<dbReference type="GeneID" id="71988924"/>
<keyword evidence="2" id="KW-0575">Peroxidase</keyword>
<keyword evidence="5" id="KW-0676">Redox-active center</keyword>
<dbReference type="SUPFAM" id="SSF52833">
    <property type="entry name" value="Thioredoxin-like"/>
    <property type="match status" value="1"/>
</dbReference>
<reference evidence="8" key="2">
    <citation type="journal article" date="2022" name="Microb. Genom.">
        <title>A chromosome-scale genome assembly of the tomato pathogen Cladosporium fulvum reveals a compartmentalized genome architecture and the presence of a dispensable chromosome.</title>
        <authorList>
            <person name="Zaccaron A.Z."/>
            <person name="Chen L.H."/>
            <person name="Samaras A."/>
            <person name="Stergiopoulos I."/>
        </authorList>
    </citation>
    <scope>NUCLEOTIDE SEQUENCE</scope>
    <source>
        <strain evidence="8">Race5_Kim</strain>
    </source>
</reference>
<dbReference type="AlphaFoldDB" id="A0A9Q8PGX5"/>
<dbReference type="InterPro" id="IPR036249">
    <property type="entry name" value="Thioredoxin-like_sf"/>
</dbReference>
<evidence type="ECO:0000313" key="9">
    <source>
        <dbReference type="Proteomes" id="UP000756132"/>
    </source>
</evidence>
<evidence type="ECO:0000256" key="4">
    <source>
        <dbReference type="ARBA" id="ARBA00023002"/>
    </source>
</evidence>
<keyword evidence="4" id="KW-0560">Oxidoreductase</keyword>
<protein>
    <submittedName>
        <fullName evidence="8">Peroxiredoxin-5, mitochondrial</fullName>
    </submittedName>
</protein>
<feature type="domain" description="Redoxin" evidence="7">
    <location>
        <begin position="5"/>
        <end position="169"/>
    </location>
</feature>
<dbReference type="OrthoDB" id="1882547at2759"/>
<dbReference type="PANTHER" id="PTHR10430">
    <property type="entry name" value="PEROXIREDOXIN"/>
    <property type="match status" value="1"/>
</dbReference>
<name>A0A9Q8PGX5_PASFU</name>
<sequence length="171" mass="18498">MSQVKAGDSIPNVELLEGAPDKKVNLAQELSSGKGLIIQVPAAFSPDCSARHIPEYINSKQLQSAGKVFVVAVNDAFVLVEYPGFGYVALLIGSVEWKLGRNHWMPIRFLADAEGNFSKQLGTQFEFAPIFGDKRSVRSAIVTEDGKIKSVHIEPDNIGIKESSAEAVLGK</sequence>
<dbReference type="RefSeq" id="XP_047766629.1">
    <property type="nucleotide sequence ID" value="XM_047908194.1"/>
</dbReference>
<evidence type="ECO:0000256" key="2">
    <source>
        <dbReference type="ARBA" id="ARBA00022559"/>
    </source>
</evidence>
<evidence type="ECO:0000256" key="1">
    <source>
        <dbReference type="ARBA" id="ARBA00010505"/>
    </source>
</evidence>
<dbReference type="Proteomes" id="UP000756132">
    <property type="component" value="Chromosome 9"/>
</dbReference>
<keyword evidence="9" id="KW-1185">Reference proteome</keyword>
<proteinExistence type="inferred from homology"/>
<dbReference type="GO" id="GO:0005777">
    <property type="term" value="C:peroxisome"/>
    <property type="evidence" value="ECO:0007669"/>
    <property type="project" value="TreeGrafter"/>
</dbReference>
<gene>
    <name evidence="8" type="ORF">CLAFUR5_09046</name>
</gene>
<comment type="similarity">
    <text evidence="1">Belongs to the peroxiredoxin family. Prx5 subfamily.</text>
</comment>
<evidence type="ECO:0000259" key="7">
    <source>
        <dbReference type="Pfam" id="PF08534"/>
    </source>
</evidence>
<dbReference type="GO" id="GO:0005739">
    <property type="term" value="C:mitochondrion"/>
    <property type="evidence" value="ECO:0007669"/>
    <property type="project" value="TreeGrafter"/>
</dbReference>
<keyword evidence="3" id="KW-0049">Antioxidant</keyword>
<evidence type="ECO:0000313" key="8">
    <source>
        <dbReference type="EMBL" id="UJO22263.1"/>
    </source>
</evidence>
<dbReference type="GO" id="GO:0042744">
    <property type="term" value="P:hydrogen peroxide catabolic process"/>
    <property type="evidence" value="ECO:0007669"/>
    <property type="project" value="TreeGrafter"/>
</dbReference>
<dbReference type="GO" id="GO:0034599">
    <property type="term" value="P:cellular response to oxidative stress"/>
    <property type="evidence" value="ECO:0007669"/>
    <property type="project" value="InterPro"/>
</dbReference>
<feature type="active site" description="Cysteine sulfenic acid (-SOH) intermediate" evidence="6">
    <location>
        <position position="48"/>
    </location>
</feature>
<dbReference type="PANTHER" id="PTHR10430:SF39">
    <property type="entry name" value="PEROXISOMAL MEMBRANE ASSOCIATED PROTEIN 20"/>
    <property type="match status" value="1"/>
</dbReference>
<dbReference type="GO" id="GO:0005829">
    <property type="term" value="C:cytosol"/>
    <property type="evidence" value="ECO:0007669"/>
    <property type="project" value="TreeGrafter"/>
</dbReference>